<dbReference type="EMBL" id="JACGCM010001824">
    <property type="protein sequence ID" value="KAF6148942.1"/>
    <property type="molecule type" value="Genomic_DNA"/>
</dbReference>
<protein>
    <submittedName>
        <fullName evidence="2">Uncharacterized protein</fullName>
    </submittedName>
</protein>
<feature type="compositionally biased region" description="Low complexity" evidence="1">
    <location>
        <begin position="142"/>
        <end position="154"/>
    </location>
</feature>
<name>A0A7J7M266_9MAGN</name>
<organism evidence="2 3">
    <name type="scientific">Kingdonia uniflora</name>
    <dbReference type="NCBI Taxonomy" id="39325"/>
    <lineage>
        <taxon>Eukaryota</taxon>
        <taxon>Viridiplantae</taxon>
        <taxon>Streptophyta</taxon>
        <taxon>Embryophyta</taxon>
        <taxon>Tracheophyta</taxon>
        <taxon>Spermatophyta</taxon>
        <taxon>Magnoliopsida</taxon>
        <taxon>Ranunculales</taxon>
        <taxon>Circaeasteraceae</taxon>
        <taxon>Kingdonia</taxon>
    </lineage>
</organism>
<dbReference type="AlphaFoldDB" id="A0A7J7M266"/>
<accession>A0A7J7M266</accession>
<comment type="caution">
    <text evidence="2">The sequence shown here is derived from an EMBL/GenBank/DDBJ whole genome shotgun (WGS) entry which is preliminary data.</text>
</comment>
<proteinExistence type="predicted"/>
<dbReference type="Proteomes" id="UP000541444">
    <property type="component" value="Unassembled WGS sequence"/>
</dbReference>
<dbReference type="OrthoDB" id="45518at2759"/>
<sequence length="410" mass="44460">MFVQNHVENFVSDGERTLVYNSFEGLTVDVESIDKFTDSLEVEGYDDSQGHRRMSPNLSNDPALADGLKVLSEERKRGPKRIRWLSNKGERLVSSLKIAMEGNGEREASSTQTSLPASLTPIVDATQVTMSTPTPTATSIGVTPVTMPTPTPTSTSITEIIRGAPKTPPIDLPTQTASTASLPMVIPSFSALLVSHSRPQTPVIPTTLVSMNVQRSVQQRGFVSQVHQRELGNGVGNNKRSGHGHSGINTGYWRNLEPNILGQIPAGTTPYVPPRPQWPPTPPQGPRYSGQGIYKDNGLVDKDFWLKKGNGMILSRGDMGTGMVSITGEVEGVAILQIILVLVIALTTISRIRVLELQGVALALCQSDPVLNDGQGGFDPSRKSVIEDVRKRFIEKALAEREDEDDYASD</sequence>
<evidence type="ECO:0000256" key="1">
    <source>
        <dbReference type="SAM" id="MobiDB-lite"/>
    </source>
</evidence>
<feature type="compositionally biased region" description="Polar residues" evidence="1">
    <location>
        <begin position="131"/>
        <end position="141"/>
    </location>
</feature>
<evidence type="ECO:0000313" key="2">
    <source>
        <dbReference type="EMBL" id="KAF6148942.1"/>
    </source>
</evidence>
<gene>
    <name evidence="2" type="ORF">GIB67_028779</name>
</gene>
<evidence type="ECO:0000313" key="3">
    <source>
        <dbReference type="Proteomes" id="UP000541444"/>
    </source>
</evidence>
<feature type="region of interest" description="Disordered" evidence="1">
    <location>
        <begin position="131"/>
        <end position="154"/>
    </location>
</feature>
<keyword evidence="3" id="KW-1185">Reference proteome</keyword>
<reference evidence="2 3" key="1">
    <citation type="journal article" date="2020" name="IScience">
        <title>Genome Sequencing of the Endangered Kingdonia uniflora (Circaeasteraceae, Ranunculales) Reveals Potential Mechanisms of Evolutionary Specialization.</title>
        <authorList>
            <person name="Sun Y."/>
            <person name="Deng T."/>
            <person name="Zhang A."/>
            <person name="Moore M.J."/>
            <person name="Landis J.B."/>
            <person name="Lin N."/>
            <person name="Zhang H."/>
            <person name="Zhang X."/>
            <person name="Huang J."/>
            <person name="Zhang X."/>
            <person name="Sun H."/>
            <person name="Wang H."/>
        </authorList>
    </citation>
    <scope>NUCLEOTIDE SEQUENCE [LARGE SCALE GENOMIC DNA]</scope>
    <source>
        <strain evidence="2">TB1705</strain>
        <tissue evidence="2">Leaf</tissue>
    </source>
</reference>